<organism evidence="14 15">
    <name type="scientific">Microbacterium sediminis</name>
    <dbReference type="NCBI Taxonomy" id="904291"/>
    <lineage>
        <taxon>Bacteria</taxon>
        <taxon>Bacillati</taxon>
        <taxon>Actinomycetota</taxon>
        <taxon>Actinomycetes</taxon>
        <taxon>Micrococcales</taxon>
        <taxon>Microbacteriaceae</taxon>
        <taxon>Microbacterium</taxon>
    </lineage>
</organism>
<evidence type="ECO:0000313" key="15">
    <source>
        <dbReference type="Proteomes" id="UP000093355"/>
    </source>
</evidence>
<evidence type="ECO:0000256" key="7">
    <source>
        <dbReference type="ARBA" id="ARBA00022989"/>
    </source>
</evidence>
<protein>
    <recommendedName>
        <fullName evidence="12">Cardiolipin synthase</fullName>
        <ecNumber evidence="12">2.7.8.-</ecNumber>
    </recommendedName>
</protein>
<evidence type="ECO:0000259" key="13">
    <source>
        <dbReference type="PROSITE" id="PS50035"/>
    </source>
</evidence>
<dbReference type="PROSITE" id="PS50035">
    <property type="entry name" value="PLD"/>
    <property type="match status" value="2"/>
</dbReference>
<evidence type="ECO:0000256" key="8">
    <source>
        <dbReference type="ARBA" id="ARBA00023098"/>
    </source>
</evidence>
<keyword evidence="10" id="KW-0594">Phospholipid biosynthesis</keyword>
<sequence length="468" mass="53409">MVIRIVAVVIVPRDRKPTSAMAWLLAIFLLPTAGLALFLLIGSPRLPRARRRRQAQTNEYIRETNDLLEGGSLRPNEPEWFTQIVHMNRELGALPISGDNGVTIISDYQRSLDEMAAAIRSARRYVHVEFYILKSDPSTEVFFRALEDACRRGIEVRVLLDHWANLVKPFHRRTLKRLDRMGADWRFALPIQPLKGKWQRPDLRNHRKLLVIDGEVAFLGSQNITDPSYNLRANIRRGLKWVDVMVRLDGPVVSSVDAVFLSDWFSETDTVPEGIELARKDSGTGDLDCQVVPSGPGFESENNLRLFLALIYAARDQVVMVSPYFVPNEAMMQAVEAACDRGVRVELFVSEVGDQAVVYHAQRSYYEALLRAGVRIWLYRAPYILHTKSLSIDEEIAVVGSSNMDERSFGLNLEVSLLVRGEEFVRQLREVEDQYRQHSRELTLSEWAEQPIRSRILDNLARLTSALQ</sequence>
<keyword evidence="11" id="KW-1208">Phospholipid metabolism</keyword>
<keyword evidence="2" id="KW-1003">Cell membrane</keyword>
<proteinExistence type="predicted"/>
<dbReference type="GO" id="GO:0005886">
    <property type="term" value="C:plasma membrane"/>
    <property type="evidence" value="ECO:0007669"/>
    <property type="project" value="UniProtKB-SubCell"/>
</dbReference>
<dbReference type="InterPro" id="IPR025202">
    <property type="entry name" value="PLD-like_dom"/>
</dbReference>
<feature type="domain" description="PLD phosphodiesterase" evidence="13">
    <location>
        <begin position="381"/>
        <end position="408"/>
    </location>
</feature>
<dbReference type="Gene3D" id="3.30.870.10">
    <property type="entry name" value="Endonuclease Chain A"/>
    <property type="match status" value="2"/>
</dbReference>
<keyword evidence="7" id="KW-1133">Transmembrane helix</keyword>
<evidence type="ECO:0000256" key="10">
    <source>
        <dbReference type="ARBA" id="ARBA00023209"/>
    </source>
</evidence>
<feature type="domain" description="PLD phosphodiesterase" evidence="13">
    <location>
        <begin position="201"/>
        <end position="228"/>
    </location>
</feature>
<evidence type="ECO:0000256" key="11">
    <source>
        <dbReference type="ARBA" id="ARBA00023264"/>
    </source>
</evidence>
<dbReference type="Pfam" id="PF13396">
    <property type="entry name" value="PLDc_N"/>
    <property type="match status" value="1"/>
</dbReference>
<dbReference type="GO" id="GO:0032049">
    <property type="term" value="P:cardiolipin biosynthetic process"/>
    <property type="evidence" value="ECO:0007669"/>
    <property type="project" value="UniProtKB-UniRule"/>
</dbReference>
<dbReference type="PANTHER" id="PTHR21248:SF22">
    <property type="entry name" value="PHOSPHOLIPASE D"/>
    <property type="match status" value="1"/>
</dbReference>
<keyword evidence="4" id="KW-0808">Transferase</keyword>
<dbReference type="AlphaFoldDB" id="A0A1B9NHP1"/>
<dbReference type="InterPro" id="IPR001736">
    <property type="entry name" value="PLipase_D/transphosphatidylase"/>
</dbReference>
<name>A0A1B9NHP1_9MICO</name>
<comment type="subcellular location">
    <subcellularLocation>
        <location evidence="1">Cell membrane</location>
        <topology evidence="1">Multi-pass membrane protein</topology>
    </subcellularLocation>
</comment>
<dbReference type="SUPFAM" id="SSF56024">
    <property type="entry name" value="Phospholipase D/nuclease"/>
    <property type="match status" value="2"/>
</dbReference>
<evidence type="ECO:0000256" key="12">
    <source>
        <dbReference type="NCBIfam" id="TIGR04265"/>
    </source>
</evidence>
<dbReference type="CDD" id="cd09158">
    <property type="entry name" value="PLDc_EcCLS_like_2"/>
    <property type="match status" value="1"/>
</dbReference>
<dbReference type="STRING" id="904291.A7J15_12605"/>
<gene>
    <name evidence="14" type="ORF">A7J15_12605</name>
</gene>
<evidence type="ECO:0000256" key="2">
    <source>
        <dbReference type="ARBA" id="ARBA00022475"/>
    </source>
</evidence>
<dbReference type="GO" id="GO:0008808">
    <property type="term" value="F:cardiolipin synthase activity"/>
    <property type="evidence" value="ECO:0007669"/>
    <property type="project" value="UniProtKB-UniRule"/>
</dbReference>
<evidence type="ECO:0000256" key="5">
    <source>
        <dbReference type="ARBA" id="ARBA00022692"/>
    </source>
</evidence>
<dbReference type="Proteomes" id="UP000093355">
    <property type="component" value="Unassembled WGS sequence"/>
</dbReference>
<dbReference type="OrthoDB" id="9762009at2"/>
<evidence type="ECO:0000256" key="1">
    <source>
        <dbReference type="ARBA" id="ARBA00004651"/>
    </source>
</evidence>
<accession>A0A1B9NHP1</accession>
<evidence type="ECO:0000256" key="6">
    <source>
        <dbReference type="ARBA" id="ARBA00022737"/>
    </source>
</evidence>
<dbReference type="Pfam" id="PF13091">
    <property type="entry name" value="PLDc_2"/>
    <property type="match status" value="2"/>
</dbReference>
<keyword evidence="3" id="KW-0444">Lipid biosynthesis</keyword>
<dbReference type="RefSeq" id="WP_067028561.1">
    <property type="nucleotide sequence ID" value="NZ_CP038256.1"/>
</dbReference>
<keyword evidence="15" id="KW-1185">Reference proteome</keyword>
<reference evidence="14 15" key="1">
    <citation type="submission" date="2016-05" db="EMBL/GenBank/DDBJ databases">
        <authorList>
            <person name="Lavstsen T."/>
            <person name="Jespersen J.S."/>
        </authorList>
    </citation>
    <scope>NUCLEOTIDE SEQUENCE [LARGE SCALE GENOMIC DNA]</scope>
    <source>
        <strain evidence="14 15">YLB-01</strain>
    </source>
</reference>
<dbReference type="PANTHER" id="PTHR21248">
    <property type="entry name" value="CARDIOLIPIN SYNTHASE"/>
    <property type="match status" value="1"/>
</dbReference>
<keyword evidence="8" id="KW-0443">Lipid metabolism</keyword>
<dbReference type="InterPro" id="IPR027379">
    <property type="entry name" value="CLS_N"/>
</dbReference>
<dbReference type="EC" id="2.7.8.-" evidence="12"/>
<keyword evidence="9" id="KW-0472">Membrane</keyword>
<evidence type="ECO:0000256" key="4">
    <source>
        <dbReference type="ARBA" id="ARBA00022679"/>
    </source>
</evidence>
<dbReference type="EMBL" id="LXMD01000006">
    <property type="protein sequence ID" value="OCG76129.1"/>
    <property type="molecule type" value="Genomic_DNA"/>
</dbReference>
<keyword evidence="6" id="KW-0677">Repeat</keyword>
<keyword evidence="5" id="KW-0812">Transmembrane</keyword>
<dbReference type="SMART" id="SM00155">
    <property type="entry name" value="PLDc"/>
    <property type="match status" value="2"/>
</dbReference>
<evidence type="ECO:0000256" key="9">
    <source>
        <dbReference type="ARBA" id="ARBA00023136"/>
    </source>
</evidence>
<evidence type="ECO:0000313" key="14">
    <source>
        <dbReference type="EMBL" id="OCG76129.1"/>
    </source>
</evidence>
<evidence type="ECO:0000256" key="3">
    <source>
        <dbReference type="ARBA" id="ARBA00022516"/>
    </source>
</evidence>
<dbReference type="NCBIfam" id="TIGR04265">
    <property type="entry name" value="bac_cardiolipin"/>
    <property type="match status" value="1"/>
</dbReference>
<dbReference type="InterPro" id="IPR022924">
    <property type="entry name" value="Cardiolipin_synthase"/>
</dbReference>
<comment type="caution">
    <text evidence="14">The sequence shown here is derived from an EMBL/GenBank/DDBJ whole genome shotgun (WGS) entry which is preliminary data.</text>
</comment>